<reference evidence="1 2" key="1">
    <citation type="submission" date="2019-03" db="EMBL/GenBank/DDBJ databases">
        <title>Genomic Encyclopedia of Type Strains, Phase IV (KMG-IV): sequencing the most valuable type-strain genomes for metagenomic binning, comparative biology and taxonomic classification.</title>
        <authorList>
            <person name="Goeker M."/>
        </authorList>
    </citation>
    <scope>NUCLEOTIDE SEQUENCE [LARGE SCALE GENOMIC DNA]</scope>
    <source>
        <strain evidence="1 2">DSM 15534</strain>
    </source>
</reference>
<organism evidence="1 2">
    <name type="scientific">Volucribacter psittacicida</name>
    <dbReference type="NCBI Taxonomy" id="203482"/>
    <lineage>
        <taxon>Bacteria</taxon>
        <taxon>Pseudomonadati</taxon>
        <taxon>Pseudomonadota</taxon>
        <taxon>Gammaproteobacteria</taxon>
        <taxon>Pasteurellales</taxon>
        <taxon>Pasteurellaceae</taxon>
        <taxon>Volucribacter</taxon>
    </lineage>
</organism>
<dbReference type="Proteomes" id="UP000294702">
    <property type="component" value="Unassembled WGS sequence"/>
</dbReference>
<gene>
    <name evidence="1" type="ORF">EV694_0482</name>
</gene>
<evidence type="ECO:0000313" key="1">
    <source>
        <dbReference type="EMBL" id="TCK01848.1"/>
    </source>
</evidence>
<evidence type="ECO:0000313" key="2">
    <source>
        <dbReference type="Proteomes" id="UP000294702"/>
    </source>
</evidence>
<dbReference type="RefSeq" id="WP_132688729.1">
    <property type="nucleotide sequence ID" value="NZ_SMFT01000001.1"/>
</dbReference>
<evidence type="ECO:0008006" key="3">
    <source>
        <dbReference type="Google" id="ProtNLM"/>
    </source>
</evidence>
<dbReference type="AlphaFoldDB" id="A0A4R1G2L3"/>
<sequence>MKNLFKISLLSTVLLTTGCATIVSKHQYPVSINSNPEGIAYSITNRAGEQIAEGVTPDSIELEAGAGYFKAEQYTIEFKKNAKEIQTITLNASLDGWYFGNIIFGGLLGLLVIDPLTGAMYKLPTEAYADFNQQALNILSINDLSDDQKLKLIRLN</sequence>
<dbReference type="OrthoDB" id="194242at2"/>
<accession>A0A4R1G2L3</accession>
<keyword evidence="2" id="KW-1185">Reference proteome</keyword>
<name>A0A4R1G2L3_9PAST</name>
<dbReference type="PROSITE" id="PS51257">
    <property type="entry name" value="PROKAR_LIPOPROTEIN"/>
    <property type="match status" value="1"/>
</dbReference>
<dbReference type="EMBL" id="SMFT01000001">
    <property type="protein sequence ID" value="TCK01848.1"/>
    <property type="molecule type" value="Genomic_DNA"/>
</dbReference>
<proteinExistence type="predicted"/>
<protein>
    <recommendedName>
        <fullName evidence="3">PEGA domain-containing protein</fullName>
    </recommendedName>
</protein>
<comment type="caution">
    <text evidence="1">The sequence shown here is derived from an EMBL/GenBank/DDBJ whole genome shotgun (WGS) entry which is preliminary data.</text>
</comment>